<sequence>MKRTNLTATLFTAIGISAIAFTNTPYSIASAENLQDTQQLLSTKECPKCNLTGTGLVVADLAGANLSGADLSRANLSRANLMGADLTQANLTGASLNGANLAGANLSGAILDGTDLRDAYLVNAQLFGTSLNRAYIQGTIGIPLYAGTPEDFYAWGVVEAERGNYRAAIENYNQALSIKEDFAAAFLARGIARLRLSDEGGATQDAQIAGKLFTDQGNAPGYQASQNLIVLAEITKNPPKASDRPSLGNALLGIGSLLLQFLSPL</sequence>
<dbReference type="InterPro" id="IPR044213">
    <property type="entry name" value="At2g44920-like"/>
</dbReference>
<keyword evidence="2" id="KW-0732">Signal</keyword>
<proteinExistence type="predicted"/>
<dbReference type="RefSeq" id="WP_254013168.1">
    <property type="nucleotide sequence ID" value="NZ_JAMZMM010000198.1"/>
</dbReference>
<dbReference type="Gene3D" id="2.160.20.80">
    <property type="entry name" value="E3 ubiquitin-protein ligase SopA"/>
    <property type="match status" value="1"/>
</dbReference>
<dbReference type="Pfam" id="PF00805">
    <property type="entry name" value="Pentapeptide"/>
    <property type="match status" value="1"/>
</dbReference>
<evidence type="ECO:0000256" key="2">
    <source>
        <dbReference type="SAM" id="SignalP"/>
    </source>
</evidence>
<evidence type="ECO:0000256" key="1">
    <source>
        <dbReference type="PROSITE-ProRule" id="PRU00339"/>
    </source>
</evidence>
<dbReference type="InterPro" id="IPR011990">
    <property type="entry name" value="TPR-like_helical_dom_sf"/>
</dbReference>
<reference evidence="3" key="1">
    <citation type="submission" date="2022-06" db="EMBL/GenBank/DDBJ databases">
        <title>New cyanobacteria of genus Symplocastrum in benthos of Lake Baikal.</title>
        <authorList>
            <person name="Sorokovikova E."/>
            <person name="Tikhonova I."/>
            <person name="Krasnopeev A."/>
            <person name="Evseev P."/>
            <person name="Gladkikh A."/>
            <person name="Belykh O."/>
        </authorList>
    </citation>
    <scope>NUCLEOTIDE SEQUENCE</scope>
    <source>
        <strain evidence="3">BBK-W-15</strain>
    </source>
</reference>
<dbReference type="EMBL" id="JAMZMM010000198">
    <property type="protein sequence ID" value="MCP2730408.1"/>
    <property type="molecule type" value="Genomic_DNA"/>
</dbReference>
<feature type="signal peptide" evidence="2">
    <location>
        <begin position="1"/>
        <end position="22"/>
    </location>
</feature>
<organism evidence="3 4">
    <name type="scientific">Limnofasciculus baicalensis BBK-W-15</name>
    <dbReference type="NCBI Taxonomy" id="2699891"/>
    <lineage>
        <taxon>Bacteria</taxon>
        <taxon>Bacillati</taxon>
        <taxon>Cyanobacteriota</taxon>
        <taxon>Cyanophyceae</taxon>
        <taxon>Coleofasciculales</taxon>
        <taxon>Coleofasciculaceae</taxon>
        <taxon>Limnofasciculus</taxon>
        <taxon>Limnofasciculus baicalensis</taxon>
    </lineage>
</organism>
<feature type="chain" id="PRO_5042219402" evidence="2">
    <location>
        <begin position="23"/>
        <end position="265"/>
    </location>
</feature>
<protein>
    <submittedName>
        <fullName evidence="3">Pentapeptide repeat-containing protein</fullName>
    </submittedName>
</protein>
<dbReference type="Proteomes" id="UP001204953">
    <property type="component" value="Unassembled WGS sequence"/>
</dbReference>
<dbReference type="SUPFAM" id="SSF48452">
    <property type="entry name" value="TPR-like"/>
    <property type="match status" value="1"/>
</dbReference>
<comment type="caution">
    <text evidence="3">The sequence shown here is derived from an EMBL/GenBank/DDBJ whole genome shotgun (WGS) entry which is preliminary data.</text>
</comment>
<keyword evidence="4" id="KW-1185">Reference proteome</keyword>
<feature type="repeat" description="TPR" evidence="1">
    <location>
        <begin position="149"/>
        <end position="182"/>
    </location>
</feature>
<dbReference type="InterPro" id="IPR001646">
    <property type="entry name" value="5peptide_repeat"/>
</dbReference>
<dbReference type="SUPFAM" id="SSF141571">
    <property type="entry name" value="Pentapeptide repeat-like"/>
    <property type="match status" value="1"/>
</dbReference>
<gene>
    <name evidence="3" type="ORF">NJ959_18430</name>
</gene>
<dbReference type="Pfam" id="PF13414">
    <property type="entry name" value="TPR_11"/>
    <property type="match status" value="1"/>
</dbReference>
<evidence type="ECO:0000313" key="3">
    <source>
        <dbReference type="EMBL" id="MCP2730408.1"/>
    </source>
</evidence>
<dbReference type="AlphaFoldDB" id="A0AAE3KQ76"/>
<dbReference type="PROSITE" id="PS50005">
    <property type="entry name" value="TPR"/>
    <property type="match status" value="1"/>
</dbReference>
<accession>A0AAE3KQ76</accession>
<name>A0AAE3KQ76_9CYAN</name>
<dbReference type="PANTHER" id="PTHR47200:SF2">
    <property type="entry name" value="THYLAKOID LUMENAL 15 KDA PROTEIN 1, CHLOROPLASTIC"/>
    <property type="match status" value="1"/>
</dbReference>
<dbReference type="InterPro" id="IPR019734">
    <property type="entry name" value="TPR_rpt"/>
</dbReference>
<dbReference type="Gene3D" id="1.25.40.10">
    <property type="entry name" value="Tetratricopeptide repeat domain"/>
    <property type="match status" value="1"/>
</dbReference>
<dbReference type="PANTHER" id="PTHR47200">
    <property type="entry name" value="THYLAKOID LUMENAL 15 KDA PROTEIN 1, CHLOROPLASTIC"/>
    <property type="match status" value="1"/>
</dbReference>
<keyword evidence="1" id="KW-0802">TPR repeat</keyword>
<evidence type="ECO:0000313" key="4">
    <source>
        <dbReference type="Proteomes" id="UP001204953"/>
    </source>
</evidence>